<dbReference type="InterPro" id="IPR036291">
    <property type="entry name" value="NAD(P)-bd_dom_sf"/>
</dbReference>
<dbReference type="RefSeq" id="WP_208097853.1">
    <property type="nucleotide sequence ID" value="NZ_JAGDYM010000010.1"/>
</dbReference>
<comment type="caution">
    <text evidence="2">The sequence shown here is derived from an EMBL/GenBank/DDBJ whole genome shotgun (WGS) entry which is preliminary data.</text>
</comment>
<dbReference type="CDD" id="cd05269">
    <property type="entry name" value="TMR_SDR_a"/>
    <property type="match status" value="1"/>
</dbReference>
<accession>A0A939MLF7</accession>
<name>A0A939MLF7_9MICO</name>
<dbReference type="SUPFAM" id="SSF51735">
    <property type="entry name" value="NAD(P)-binding Rossmann-fold domains"/>
    <property type="match status" value="1"/>
</dbReference>
<keyword evidence="3" id="KW-1185">Reference proteome</keyword>
<dbReference type="EMBL" id="JAGDYM010000010">
    <property type="protein sequence ID" value="MBO1902085.1"/>
    <property type="molecule type" value="Genomic_DNA"/>
</dbReference>
<organism evidence="2 3">
    <name type="scientific">Leucobacter weissii</name>
    <dbReference type="NCBI Taxonomy" id="1983706"/>
    <lineage>
        <taxon>Bacteria</taxon>
        <taxon>Bacillati</taxon>
        <taxon>Actinomycetota</taxon>
        <taxon>Actinomycetes</taxon>
        <taxon>Micrococcales</taxon>
        <taxon>Microbacteriaceae</taxon>
        <taxon>Leucobacter</taxon>
    </lineage>
</organism>
<dbReference type="Gene3D" id="3.40.50.720">
    <property type="entry name" value="NAD(P)-binding Rossmann-like Domain"/>
    <property type="match status" value="1"/>
</dbReference>
<dbReference type="Proteomes" id="UP000664382">
    <property type="component" value="Unassembled WGS sequence"/>
</dbReference>
<evidence type="ECO:0000313" key="2">
    <source>
        <dbReference type="EMBL" id="MBO1902085.1"/>
    </source>
</evidence>
<dbReference type="InterPro" id="IPR052718">
    <property type="entry name" value="NmrA-type_oxidoreductase"/>
</dbReference>
<reference evidence="2" key="1">
    <citation type="submission" date="2021-03" db="EMBL/GenBank/DDBJ databases">
        <title>Leucobacter chromiisoli sp. nov., isolated from chromium-containing soil of chemical plant.</title>
        <authorList>
            <person name="Xu Z."/>
        </authorList>
    </citation>
    <scope>NUCLEOTIDE SEQUENCE</scope>
    <source>
        <strain evidence="2">S27</strain>
    </source>
</reference>
<dbReference type="Pfam" id="PF13460">
    <property type="entry name" value="NAD_binding_10"/>
    <property type="match status" value="1"/>
</dbReference>
<dbReference type="AlphaFoldDB" id="A0A939MLF7"/>
<protein>
    <submittedName>
        <fullName evidence="2">SDR family oxidoreductase</fullName>
    </submittedName>
</protein>
<dbReference type="Gene3D" id="3.90.25.10">
    <property type="entry name" value="UDP-galactose 4-epimerase, domain 1"/>
    <property type="match status" value="1"/>
</dbReference>
<gene>
    <name evidence="2" type="ORF">J4H92_09015</name>
</gene>
<dbReference type="InterPro" id="IPR016040">
    <property type="entry name" value="NAD(P)-bd_dom"/>
</dbReference>
<sequence length="291" mass="29866">MPNANETILVTGASGHLGGLIVRALLERGASSGDLVAGARDTSRLADLAGLGVRTARVDYEDPASLSRALDGVGTVVLVSSSEVGKRAQQHDNVIAAAKDANVGRILYTSLAAATTSRSPLAPEHIATEEALAASGLPFTILRNNWYTENYADAANQARESGELVAGAGRGLVASASRRDYAEGAAVAALEAGHLGKIYEFAGDTAWDYARLAEAIGEVVGRDVAYRAISAEEQVELLTGIGLDAGTAGFVAAIDAGIAQGDLSRTDGTLSRLIGRPTTPLVDGLRAALDD</sequence>
<feature type="domain" description="NAD(P)-binding" evidence="1">
    <location>
        <begin position="12"/>
        <end position="167"/>
    </location>
</feature>
<evidence type="ECO:0000313" key="3">
    <source>
        <dbReference type="Proteomes" id="UP000664382"/>
    </source>
</evidence>
<evidence type="ECO:0000259" key="1">
    <source>
        <dbReference type="Pfam" id="PF13460"/>
    </source>
</evidence>
<dbReference type="PANTHER" id="PTHR47129">
    <property type="entry name" value="QUINONE OXIDOREDUCTASE 2"/>
    <property type="match status" value="1"/>
</dbReference>
<proteinExistence type="predicted"/>
<dbReference type="PANTHER" id="PTHR47129:SF1">
    <property type="entry name" value="NMRA-LIKE DOMAIN-CONTAINING PROTEIN"/>
    <property type="match status" value="1"/>
</dbReference>